<feature type="domain" description="N-acetyltransferase" evidence="3">
    <location>
        <begin position="20"/>
        <end position="158"/>
    </location>
</feature>
<dbReference type="InterPro" id="IPR045039">
    <property type="entry name" value="NSI-like"/>
</dbReference>
<evidence type="ECO:0000313" key="5">
    <source>
        <dbReference type="Proteomes" id="UP000185728"/>
    </source>
</evidence>
<comment type="caution">
    <text evidence="4">The sequence shown here is derived from an EMBL/GenBank/DDBJ whole genome shotgun (WGS) entry which is preliminary data.</text>
</comment>
<dbReference type="SUPFAM" id="SSF55729">
    <property type="entry name" value="Acyl-CoA N-acyltransferases (Nat)"/>
    <property type="match status" value="1"/>
</dbReference>
<keyword evidence="1" id="KW-0808">Transferase</keyword>
<sequence length="158" mass="18082">MLSFMAFKDDKSPGMTIEILHKYDLNDDIQLQIKNLYKQLNDKNEQRPLHQILQDDNQVIFVVCKEEGQIVGMALLATYKVISGYRGLVEDVVVDADHRGKGIGRKLMEKLLQEAQHKNIDDILLFSGHHRTKAIALYKSLGFTLRESGVYNLKVPRS</sequence>
<name>A0ABY1KVB5_9FLAO</name>
<dbReference type="PANTHER" id="PTHR43626">
    <property type="entry name" value="ACYL-COA N-ACYLTRANSFERASE"/>
    <property type="match status" value="1"/>
</dbReference>
<evidence type="ECO:0000313" key="4">
    <source>
        <dbReference type="EMBL" id="SIS69703.1"/>
    </source>
</evidence>
<reference evidence="4 5" key="1">
    <citation type="submission" date="2017-01" db="EMBL/GenBank/DDBJ databases">
        <authorList>
            <person name="Varghese N."/>
            <person name="Submissions S."/>
        </authorList>
    </citation>
    <scope>NUCLEOTIDE SEQUENCE [LARGE SCALE GENOMIC DNA]</scope>
    <source>
        <strain evidence="4 5">DSM 2061</strain>
    </source>
</reference>
<dbReference type="EMBL" id="FTOB01000003">
    <property type="protein sequence ID" value="SIS69703.1"/>
    <property type="molecule type" value="Genomic_DNA"/>
</dbReference>
<proteinExistence type="predicted"/>
<evidence type="ECO:0000256" key="2">
    <source>
        <dbReference type="ARBA" id="ARBA00023315"/>
    </source>
</evidence>
<keyword evidence="5" id="KW-1185">Reference proteome</keyword>
<evidence type="ECO:0000256" key="1">
    <source>
        <dbReference type="ARBA" id="ARBA00022679"/>
    </source>
</evidence>
<dbReference type="InterPro" id="IPR016181">
    <property type="entry name" value="Acyl_CoA_acyltransferase"/>
</dbReference>
<organism evidence="4 5">
    <name type="scientific">Zobellia uliginosa</name>
    <dbReference type="NCBI Taxonomy" id="143224"/>
    <lineage>
        <taxon>Bacteria</taxon>
        <taxon>Pseudomonadati</taxon>
        <taxon>Bacteroidota</taxon>
        <taxon>Flavobacteriia</taxon>
        <taxon>Flavobacteriales</taxon>
        <taxon>Flavobacteriaceae</taxon>
        <taxon>Zobellia</taxon>
    </lineage>
</organism>
<dbReference type="InterPro" id="IPR000182">
    <property type="entry name" value="GNAT_dom"/>
</dbReference>
<gene>
    <name evidence="4" type="ORF">SAMN05421766_103449</name>
</gene>
<evidence type="ECO:0000259" key="3">
    <source>
        <dbReference type="PROSITE" id="PS51186"/>
    </source>
</evidence>
<dbReference type="CDD" id="cd04301">
    <property type="entry name" value="NAT_SF"/>
    <property type="match status" value="1"/>
</dbReference>
<keyword evidence="2" id="KW-0012">Acyltransferase</keyword>
<protein>
    <submittedName>
        <fullName evidence="4">Phosphinothricin acetyltransferase</fullName>
    </submittedName>
</protein>
<dbReference type="Gene3D" id="3.40.630.30">
    <property type="match status" value="1"/>
</dbReference>
<dbReference type="Pfam" id="PF00583">
    <property type="entry name" value="Acetyltransf_1"/>
    <property type="match status" value="1"/>
</dbReference>
<dbReference type="PANTHER" id="PTHR43626:SF4">
    <property type="entry name" value="GCN5-RELATED N-ACETYLTRANSFERASE 2, CHLOROPLASTIC"/>
    <property type="match status" value="1"/>
</dbReference>
<dbReference type="Proteomes" id="UP000185728">
    <property type="component" value="Unassembled WGS sequence"/>
</dbReference>
<dbReference type="PROSITE" id="PS51186">
    <property type="entry name" value="GNAT"/>
    <property type="match status" value="1"/>
</dbReference>
<accession>A0ABY1KVB5</accession>